<reference evidence="1 2" key="1">
    <citation type="submission" date="2019-08" db="EMBL/GenBank/DDBJ databases">
        <title>Prosopis cineraria nodule microbiome.</title>
        <authorList>
            <person name="Ali R."/>
            <person name="Chaluvadi S.R."/>
            <person name="Wang X."/>
        </authorList>
    </citation>
    <scope>NUCLEOTIDE SEQUENCE [LARGE SCALE GENOMIC DNA]</scope>
    <source>
        <strain evidence="1 2">BG7</strain>
        <plasmid evidence="1 2">unnamed</plasmid>
    </source>
</reference>
<dbReference type="Proteomes" id="UP000326881">
    <property type="component" value="Plasmid unnamed"/>
</dbReference>
<proteinExistence type="predicted"/>
<gene>
    <name evidence="1" type="ORF">FZ934_20225</name>
</gene>
<keyword evidence="2" id="KW-1185">Reference proteome</keyword>
<sequence>MMTKRKHAFSEGGRALSALRQIKAFTRKPELDCGCSTVVGEVLASLEPSERASVVSELFSSAIRQRTKVATLLELLREFDELGPATDIGELEEAAMIFEDLAEQARLGSQLLRAFTFNRRDLRGSHGSLATLPLGARR</sequence>
<organism evidence="1 2">
    <name type="scientific">Rhizobium grahamii</name>
    <dbReference type="NCBI Taxonomy" id="1120045"/>
    <lineage>
        <taxon>Bacteria</taxon>
        <taxon>Pseudomonadati</taxon>
        <taxon>Pseudomonadota</taxon>
        <taxon>Alphaproteobacteria</taxon>
        <taxon>Hyphomicrobiales</taxon>
        <taxon>Rhizobiaceae</taxon>
        <taxon>Rhizobium/Agrobacterium group</taxon>
        <taxon>Rhizobium</taxon>
    </lineage>
</organism>
<dbReference type="KEGG" id="rgr:FZ934_20225"/>
<accession>A0A5Q0CFT1</accession>
<dbReference type="OrthoDB" id="8372815at2"/>
<dbReference type="RefSeq" id="WP_153272696.1">
    <property type="nucleotide sequence ID" value="NZ_CP043499.1"/>
</dbReference>
<protein>
    <submittedName>
        <fullName evidence="1">Uncharacterized protein</fullName>
    </submittedName>
</protein>
<evidence type="ECO:0000313" key="1">
    <source>
        <dbReference type="EMBL" id="QFY62709.1"/>
    </source>
</evidence>
<keyword evidence="1" id="KW-0614">Plasmid</keyword>
<name>A0A5Q0CFT1_9HYPH</name>
<geneLocation type="plasmid" evidence="1 2">
    <name>unnamed</name>
</geneLocation>
<dbReference type="EMBL" id="CP043499">
    <property type="protein sequence ID" value="QFY62709.1"/>
    <property type="molecule type" value="Genomic_DNA"/>
</dbReference>
<evidence type="ECO:0000313" key="2">
    <source>
        <dbReference type="Proteomes" id="UP000326881"/>
    </source>
</evidence>
<dbReference type="AlphaFoldDB" id="A0A5Q0CFT1"/>